<sequence>MNVNNASKFLDNVNLAKGGDIEAFTQLMKETQNTVSSIALAITKDLDNSEDVTQQVFIEVWNKLHTLKNSGSFLPWLRQISRYKAYNFIRSRKDHWFVSSEEGELILAQTACQNHTLEESMTRRKSNKILGEFIDELPAESREIVLLYYREEQSTVQVSQLLGISESNVRQRLSRIRKILKDDLLEHCGDIVLSTAPTIALLSFVISSIGTSAPVAASVAVSSIAVGKTGGLTKWLLLLGGAGIGALIGMLGVLIGSKLTERKIQDPAVLATCIRFRNYALLWMFFSGVVLTLSYELTQGWIAPVLAYVIFLVGLVRYTQYMSQLSQSLMDKNVCEKASKQKKWLQWGCNLGMLLGGVSGSAGLIVGLANSGRLSL</sequence>
<keyword evidence="5 6" id="KW-0804">Transcription</keyword>
<evidence type="ECO:0000256" key="1">
    <source>
        <dbReference type="ARBA" id="ARBA00010641"/>
    </source>
</evidence>
<reference evidence="10 11" key="1">
    <citation type="submission" date="2024-04" db="EMBL/GenBank/DDBJ databases">
        <title>Draft genome sequence of Sessilibacter corallicola NBRC 116591.</title>
        <authorList>
            <person name="Miyakawa T."/>
            <person name="Kusuya Y."/>
            <person name="Miura T."/>
        </authorList>
    </citation>
    <scope>NUCLEOTIDE SEQUENCE [LARGE SCALE GENOMIC DNA]</scope>
    <source>
        <strain evidence="10 11">KU-00831-HH</strain>
    </source>
</reference>
<feature type="domain" description="RNA polymerase sigma factor 70 region 4 type 2" evidence="9">
    <location>
        <begin position="130"/>
        <end position="179"/>
    </location>
</feature>
<dbReference type="InterPro" id="IPR013249">
    <property type="entry name" value="RNA_pol_sigma70_r4_t2"/>
</dbReference>
<dbReference type="Pfam" id="PF04542">
    <property type="entry name" value="Sigma70_r2"/>
    <property type="match status" value="1"/>
</dbReference>
<dbReference type="Pfam" id="PF08281">
    <property type="entry name" value="Sigma70_r4_2"/>
    <property type="match status" value="1"/>
</dbReference>
<protein>
    <recommendedName>
        <fullName evidence="6">RNA polymerase sigma factor</fullName>
    </recommendedName>
</protein>
<dbReference type="InterPro" id="IPR014284">
    <property type="entry name" value="RNA_pol_sigma-70_dom"/>
</dbReference>
<comment type="caution">
    <text evidence="10">The sequence shown here is derived from an EMBL/GenBank/DDBJ whole genome shotgun (WGS) entry which is preliminary data.</text>
</comment>
<dbReference type="PROSITE" id="PS01063">
    <property type="entry name" value="SIGMA70_ECF"/>
    <property type="match status" value="1"/>
</dbReference>
<evidence type="ECO:0000256" key="6">
    <source>
        <dbReference type="RuleBase" id="RU000716"/>
    </source>
</evidence>
<dbReference type="InterPro" id="IPR013325">
    <property type="entry name" value="RNA_pol_sigma_r2"/>
</dbReference>
<dbReference type="PANTHER" id="PTHR43133:SF25">
    <property type="entry name" value="RNA POLYMERASE SIGMA FACTOR RFAY-RELATED"/>
    <property type="match status" value="1"/>
</dbReference>
<feature type="domain" description="RNA polymerase sigma-70 region 2" evidence="8">
    <location>
        <begin position="28"/>
        <end position="93"/>
    </location>
</feature>
<dbReference type="InterPro" id="IPR013324">
    <property type="entry name" value="RNA_pol_sigma_r3/r4-like"/>
</dbReference>
<evidence type="ECO:0000313" key="11">
    <source>
        <dbReference type="Proteomes" id="UP001465153"/>
    </source>
</evidence>
<evidence type="ECO:0000256" key="4">
    <source>
        <dbReference type="ARBA" id="ARBA00023125"/>
    </source>
</evidence>
<feature type="transmembrane region" description="Helical" evidence="7">
    <location>
        <begin position="347"/>
        <end position="369"/>
    </location>
</feature>
<evidence type="ECO:0000256" key="3">
    <source>
        <dbReference type="ARBA" id="ARBA00023082"/>
    </source>
</evidence>
<dbReference type="EMBL" id="BAABWN010000003">
    <property type="protein sequence ID" value="GAA6167397.1"/>
    <property type="molecule type" value="Genomic_DNA"/>
</dbReference>
<dbReference type="CDD" id="cd06171">
    <property type="entry name" value="Sigma70_r4"/>
    <property type="match status" value="1"/>
</dbReference>
<keyword evidence="7" id="KW-0812">Transmembrane</keyword>
<keyword evidence="7" id="KW-1133">Transmembrane helix</keyword>
<feature type="transmembrane region" description="Helical" evidence="7">
    <location>
        <begin position="301"/>
        <end position="319"/>
    </location>
</feature>
<gene>
    <name evidence="10" type="ORF">NBRC116591_12070</name>
</gene>
<evidence type="ECO:0000259" key="9">
    <source>
        <dbReference type="Pfam" id="PF08281"/>
    </source>
</evidence>
<feature type="transmembrane region" description="Helical" evidence="7">
    <location>
        <begin position="199"/>
        <end position="226"/>
    </location>
</feature>
<dbReference type="NCBIfam" id="TIGR02937">
    <property type="entry name" value="sigma70-ECF"/>
    <property type="match status" value="1"/>
</dbReference>
<dbReference type="InterPro" id="IPR039425">
    <property type="entry name" value="RNA_pol_sigma-70-like"/>
</dbReference>
<dbReference type="Gene3D" id="1.10.10.10">
    <property type="entry name" value="Winged helix-like DNA-binding domain superfamily/Winged helix DNA-binding domain"/>
    <property type="match status" value="1"/>
</dbReference>
<dbReference type="Gene3D" id="1.10.1740.10">
    <property type="match status" value="1"/>
</dbReference>
<dbReference type="SUPFAM" id="SSF88659">
    <property type="entry name" value="Sigma3 and sigma4 domains of RNA polymerase sigma factors"/>
    <property type="match status" value="1"/>
</dbReference>
<accession>A0ABQ0A6W7</accession>
<evidence type="ECO:0000256" key="5">
    <source>
        <dbReference type="ARBA" id="ARBA00023163"/>
    </source>
</evidence>
<organism evidence="10 11">
    <name type="scientific">Sessilibacter corallicola</name>
    <dbReference type="NCBI Taxonomy" id="2904075"/>
    <lineage>
        <taxon>Bacteria</taxon>
        <taxon>Pseudomonadati</taxon>
        <taxon>Pseudomonadota</taxon>
        <taxon>Gammaproteobacteria</taxon>
        <taxon>Cellvibrionales</taxon>
        <taxon>Cellvibrionaceae</taxon>
        <taxon>Sessilibacter</taxon>
    </lineage>
</organism>
<evidence type="ECO:0000256" key="7">
    <source>
        <dbReference type="SAM" id="Phobius"/>
    </source>
</evidence>
<proteinExistence type="inferred from homology"/>
<dbReference type="InterPro" id="IPR000838">
    <property type="entry name" value="RNA_pol_sigma70_ECF_CS"/>
</dbReference>
<comment type="similarity">
    <text evidence="1 6">Belongs to the sigma-70 factor family. ECF subfamily.</text>
</comment>
<keyword evidence="2 6" id="KW-0805">Transcription regulation</keyword>
<evidence type="ECO:0000256" key="2">
    <source>
        <dbReference type="ARBA" id="ARBA00023015"/>
    </source>
</evidence>
<dbReference type="PANTHER" id="PTHR43133">
    <property type="entry name" value="RNA POLYMERASE ECF-TYPE SIGMA FACTO"/>
    <property type="match status" value="1"/>
</dbReference>
<keyword evidence="4 6" id="KW-0238">DNA-binding</keyword>
<dbReference type="RefSeq" id="WP_353302051.1">
    <property type="nucleotide sequence ID" value="NZ_BAABWN010000003.1"/>
</dbReference>
<name>A0ABQ0A6W7_9GAMM</name>
<evidence type="ECO:0000259" key="8">
    <source>
        <dbReference type="Pfam" id="PF04542"/>
    </source>
</evidence>
<keyword evidence="7" id="KW-0472">Membrane</keyword>
<evidence type="ECO:0000313" key="10">
    <source>
        <dbReference type="EMBL" id="GAA6167397.1"/>
    </source>
</evidence>
<dbReference type="Proteomes" id="UP001465153">
    <property type="component" value="Unassembled WGS sequence"/>
</dbReference>
<dbReference type="InterPro" id="IPR036388">
    <property type="entry name" value="WH-like_DNA-bd_sf"/>
</dbReference>
<dbReference type="InterPro" id="IPR007627">
    <property type="entry name" value="RNA_pol_sigma70_r2"/>
</dbReference>
<keyword evidence="3 6" id="KW-0731">Sigma factor</keyword>
<keyword evidence="11" id="KW-1185">Reference proteome</keyword>
<dbReference type="SUPFAM" id="SSF88946">
    <property type="entry name" value="Sigma2 domain of RNA polymerase sigma factors"/>
    <property type="match status" value="1"/>
</dbReference>
<feature type="transmembrane region" description="Helical" evidence="7">
    <location>
        <begin position="232"/>
        <end position="255"/>
    </location>
</feature>
<feature type="transmembrane region" description="Helical" evidence="7">
    <location>
        <begin position="276"/>
        <end position="295"/>
    </location>
</feature>